<comment type="caution">
    <text evidence="1">The sequence shown here is derived from an EMBL/GenBank/DDBJ whole genome shotgun (WGS) entry which is preliminary data.</text>
</comment>
<evidence type="ECO:0000313" key="1">
    <source>
        <dbReference type="EMBL" id="MFD1874499.1"/>
    </source>
</evidence>
<dbReference type="Proteomes" id="UP001597197">
    <property type="component" value="Unassembled WGS sequence"/>
</dbReference>
<proteinExistence type="predicted"/>
<accession>A0ABW4QY07</accession>
<gene>
    <name evidence="1" type="ORF">ACFSDX_18805</name>
</gene>
<dbReference type="RefSeq" id="WP_382319710.1">
    <property type="nucleotide sequence ID" value="NZ_JBHUIA010000006.1"/>
</dbReference>
<sequence length="126" mass="13914">MSQYQAPQFSETEQTPAQRWESVAWALGASSADEGGPSPEVVRLYKFYVAGDIDLAMVSGELDRLYPHYPSGDPHYPNPPTPRPVFAPLVLVEEPDRVFPFAAEIAALVQAITALPTRQPYLQLDV</sequence>
<keyword evidence="2" id="KW-1185">Reference proteome</keyword>
<dbReference type="EMBL" id="JBHUFD010000012">
    <property type="protein sequence ID" value="MFD1874499.1"/>
    <property type="molecule type" value="Genomic_DNA"/>
</dbReference>
<reference evidence="2" key="1">
    <citation type="journal article" date="2019" name="Int. J. Syst. Evol. Microbiol.">
        <title>The Global Catalogue of Microorganisms (GCM) 10K type strain sequencing project: providing services to taxonomists for standard genome sequencing and annotation.</title>
        <authorList>
            <consortium name="The Broad Institute Genomics Platform"/>
            <consortium name="The Broad Institute Genome Sequencing Center for Infectious Disease"/>
            <person name="Wu L."/>
            <person name="Ma J."/>
        </authorList>
    </citation>
    <scope>NUCLEOTIDE SEQUENCE [LARGE SCALE GENOMIC DNA]</scope>
    <source>
        <strain evidence="2">CGMCC 1.15795</strain>
    </source>
</reference>
<organism evidence="1 2">
    <name type="scientific">Hymenobacter bucti</name>
    <dbReference type="NCBI Taxonomy" id="1844114"/>
    <lineage>
        <taxon>Bacteria</taxon>
        <taxon>Pseudomonadati</taxon>
        <taxon>Bacteroidota</taxon>
        <taxon>Cytophagia</taxon>
        <taxon>Cytophagales</taxon>
        <taxon>Hymenobacteraceae</taxon>
        <taxon>Hymenobacter</taxon>
    </lineage>
</organism>
<protein>
    <submittedName>
        <fullName evidence="1">Uncharacterized protein</fullName>
    </submittedName>
</protein>
<evidence type="ECO:0000313" key="2">
    <source>
        <dbReference type="Proteomes" id="UP001597197"/>
    </source>
</evidence>
<name>A0ABW4QY07_9BACT</name>